<dbReference type="EMBL" id="JAJKFT010000010">
    <property type="protein sequence ID" value="MCC9630440.1"/>
    <property type="molecule type" value="Genomic_DNA"/>
</dbReference>
<protein>
    <recommendedName>
        <fullName evidence="4">GlsB/YeaQ/YmgE family stress response membrane protein</fullName>
    </recommendedName>
</protein>
<dbReference type="Proteomes" id="UP001139103">
    <property type="component" value="Unassembled WGS sequence"/>
</dbReference>
<comment type="caution">
    <text evidence="2">The sequence shown here is derived from an EMBL/GenBank/DDBJ whole genome shotgun (WGS) entry which is preliminary data.</text>
</comment>
<feature type="transmembrane region" description="Helical" evidence="1">
    <location>
        <begin position="32"/>
        <end position="53"/>
    </location>
</feature>
<name>A0A9X1MQD5_9BACT</name>
<keyword evidence="1" id="KW-0812">Transmembrane</keyword>
<accession>A0A9X1MQD5</accession>
<sequence>MTLIEFLLLLLIAGVCGSIAQSLAGYSHGGCLVSIALGFIGALLGAWLSRLVGIGDFLAVQIGGATFPIIWSVIGGALFAAALAVLGGRNRNVE</sequence>
<proteinExistence type="predicted"/>
<evidence type="ECO:0000313" key="2">
    <source>
        <dbReference type="EMBL" id="MCC9630440.1"/>
    </source>
</evidence>
<feature type="transmembrane region" description="Helical" evidence="1">
    <location>
        <begin position="65"/>
        <end position="86"/>
    </location>
</feature>
<evidence type="ECO:0000256" key="1">
    <source>
        <dbReference type="SAM" id="Phobius"/>
    </source>
</evidence>
<evidence type="ECO:0000313" key="3">
    <source>
        <dbReference type="Proteomes" id="UP001139103"/>
    </source>
</evidence>
<evidence type="ECO:0008006" key="4">
    <source>
        <dbReference type="Google" id="ProtNLM"/>
    </source>
</evidence>
<keyword evidence="1" id="KW-1133">Transmembrane helix</keyword>
<keyword evidence="1" id="KW-0472">Membrane</keyword>
<gene>
    <name evidence="2" type="ORF">LOC68_18755</name>
</gene>
<dbReference type="RefSeq" id="WP_230221582.1">
    <property type="nucleotide sequence ID" value="NZ_JAJKFT010000010.1"/>
</dbReference>
<reference evidence="2" key="1">
    <citation type="submission" date="2021-11" db="EMBL/GenBank/DDBJ databases">
        <title>Genome sequence.</title>
        <authorList>
            <person name="Sun Q."/>
        </authorList>
    </citation>
    <scope>NUCLEOTIDE SEQUENCE</scope>
    <source>
        <strain evidence="2">JC732</strain>
    </source>
</reference>
<dbReference type="AlphaFoldDB" id="A0A9X1MQD5"/>
<organism evidence="2 3">
    <name type="scientific">Blastopirellula sediminis</name>
    <dbReference type="NCBI Taxonomy" id="2894196"/>
    <lineage>
        <taxon>Bacteria</taxon>
        <taxon>Pseudomonadati</taxon>
        <taxon>Planctomycetota</taxon>
        <taxon>Planctomycetia</taxon>
        <taxon>Pirellulales</taxon>
        <taxon>Pirellulaceae</taxon>
        <taxon>Blastopirellula</taxon>
    </lineage>
</organism>
<keyword evidence="3" id="KW-1185">Reference proteome</keyword>